<protein>
    <recommendedName>
        <fullName evidence="11">Mitochondrial 2-oxodicarboxylate carrier</fullName>
    </recommendedName>
    <alternativeName>
        <fullName evidence="12">Solute carrier family 25 member 21</fullName>
    </alternativeName>
</protein>
<dbReference type="KEGG" id="dmo:Dmoj_GI11946"/>
<evidence type="ECO:0000313" key="24">
    <source>
        <dbReference type="Proteomes" id="UP000009192"/>
    </source>
</evidence>
<proteinExistence type="inferred from homology"/>
<sequence length="305" mass="34275">MTKLKENHEQRPAHKPPNPIFPIIAGGCSSIVDALLMQPLDVITTRLQLQSDMVIGGHHYTGMLDAFKTMYREEGITSFWKGLVPVLLVDTPRRTIKFLVFEQSKQYFMFGEKHPTPLTYFLAGGSGGMVEAIVQNPFEVVKVSQQASHQPVHTMQMARTIIRNEGFGFRGLYKGMSTTVTRNFIFNAIYFGIYWTVRDATPTYKNAFYDFLRTVAIACAASLFGCVASLPLDAVKTRIQGPQPVPGKIKYRSTFQTLYTISKEEGWTTLYKGLLPVVLRMVPGGAILLIGYEFINKLLVLKFSQ</sequence>
<dbReference type="SUPFAM" id="SSF103506">
    <property type="entry name" value="Mitochondrial carrier"/>
    <property type="match status" value="1"/>
</dbReference>
<evidence type="ECO:0000256" key="19">
    <source>
        <dbReference type="ARBA" id="ARBA00048998"/>
    </source>
</evidence>
<dbReference type="InterPro" id="IPR023395">
    <property type="entry name" value="MCP_dom_sf"/>
</dbReference>
<evidence type="ECO:0000256" key="3">
    <source>
        <dbReference type="ARBA" id="ARBA00022448"/>
    </source>
</evidence>
<name>B4KFC4_DROMO</name>
<evidence type="ECO:0000256" key="7">
    <source>
        <dbReference type="ARBA" id="ARBA00022989"/>
    </source>
</evidence>
<evidence type="ECO:0000256" key="6">
    <source>
        <dbReference type="ARBA" id="ARBA00022792"/>
    </source>
</evidence>
<comment type="function">
    <text evidence="13">Transports dicarboxylates across the inner membranes of mitochondria by a counter-exchange mechanism. Can transport 2-oxoadipate (2-oxohexanedioate), 2-oxoglutarate, adipate (hexanedioate), glutarate, and to a lesser extent, pimelate (heptanedioate), 2-oxopimelate (2-oxoheptanedioate), 2-aminoadipate (2-aminohexanedioate), oxaloacetate, and citrate. Plays a central role in catabolism of lysine, hydroxylysine, and tryptophan, by transporting common metabolite intermediates (such as 2-oxoadipate) into the mitochondria, where it is converted into acetyl-CoA and can enter the citric acid (TCA) cycle.</text>
</comment>
<dbReference type="Pfam" id="PF00153">
    <property type="entry name" value="Mito_carr"/>
    <property type="match status" value="3"/>
</dbReference>
<evidence type="ECO:0000313" key="23">
    <source>
        <dbReference type="EMBL" id="EDW12024.2"/>
    </source>
</evidence>
<dbReference type="PROSITE" id="PS51257">
    <property type="entry name" value="PROKAR_LIPOPROTEIN"/>
    <property type="match status" value="1"/>
</dbReference>
<evidence type="ECO:0000256" key="12">
    <source>
        <dbReference type="ARBA" id="ARBA00041874"/>
    </source>
</evidence>
<feature type="repeat" description="Solcar" evidence="20">
    <location>
        <begin position="17"/>
        <end position="107"/>
    </location>
</feature>
<evidence type="ECO:0000256" key="16">
    <source>
        <dbReference type="ARBA" id="ARBA00048303"/>
    </source>
</evidence>
<comment type="catalytic activity">
    <reaction evidence="15">
        <text>citrate(in) + 2-oxoglutarate(out) = citrate(out) + 2-oxoglutarate(in)</text>
        <dbReference type="Rhea" id="RHEA:71763"/>
        <dbReference type="ChEBI" id="CHEBI:16810"/>
        <dbReference type="ChEBI" id="CHEBI:16947"/>
    </reaction>
</comment>
<evidence type="ECO:0000256" key="18">
    <source>
        <dbReference type="ARBA" id="ARBA00048920"/>
    </source>
</evidence>
<comment type="catalytic activity">
    <reaction evidence="14">
        <text>heptanedioate(in) + 2-oxoglutarate(out) = heptanedioate(out) + 2-oxoglutarate(in)</text>
        <dbReference type="Rhea" id="RHEA:71759"/>
        <dbReference type="ChEBI" id="CHEBI:16810"/>
        <dbReference type="ChEBI" id="CHEBI:36165"/>
    </reaction>
</comment>
<keyword evidence="9 20" id="KW-0472">Membrane</keyword>
<comment type="catalytic activity">
    <reaction evidence="16">
        <text>L-2-aminoadipate(in) + 2-oxoglutarate(out) = L-2-aminoadipate(out) + 2-oxoglutarate(in)</text>
        <dbReference type="Rhea" id="RHEA:71747"/>
        <dbReference type="ChEBI" id="CHEBI:16810"/>
        <dbReference type="ChEBI" id="CHEBI:58672"/>
    </reaction>
</comment>
<dbReference type="eggNOG" id="KOG0754">
    <property type="taxonomic scope" value="Eukaryota"/>
</dbReference>
<evidence type="ECO:0000256" key="2">
    <source>
        <dbReference type="ARBA" id="ARBA00006375"/>
    </source>
</evidence>
<comment type="catalytic activity">
    <reaction evidence="17">
        <text>2-oxoheptanedioate(in) + 2-oxoglutarate(out) = 2-oxoheptanedioate(out) + 2-oxoglutarate(in)</text>
        <dbReference type="Rhea" id="RHEA:71755"/>
        <dbReference type="ChEBI" id="CHEBI:16810"/>
        <dbReference type="ChEBI" id="CHEBI:72701"/>
    </reaction>
</comment>
<dbReference type="Gene3D" id="1.50.40.10">
    <property type="entry name" value="Mitochondrial carrier domain"/>
    <property type="match status" value="1"/>
</dbReference>
<keyword evidence="3 21" id="KW-0813">Transport</keyword>
<keyword evidence="7 22" id="KW-1133">Transmembrane helix</keyword>
<evidence type="ECO:0000256" key="1">
    <source>
        <dbReference type="ARBA" id="ARBA00004448"/>
    </source>
</evidence>
<gene>
    <name evidence="23" type="primary">Dmoj\GI11946</name>
    <name evidence="23" type="ORF">Dmoj_GI11946</name>
</gene>
<evidence type="ECO:0000256" key="10">
    <source>
        <dbReference type="ARBA" id="ARBA00036018"/>
    </source>
</evidence>
<keyword evidence="4 20" id="KW-0812">Transmembrane</keyword>
<feature type="repeat" description="Solcar" evidence="20">
    <location>
        <begin position="115"/>
        <end position="200"/>
    </location>
</feature>
<feature type="transmembrane region" description="Helical" evidence="22">
    <location>
        <begin position="277"/>
        <end position="295"/>
    </location>
</feature>
<keyword evidence="5" id="KW-0677">Repeat</keyword>
<evidence type="ECO:0000256" key="11">
    <source>
        <dbReference type="ARBA" id="ARBA00039747"/>
    </source>
</evidence>
<evidence type="ECO:0000256" key="4">
    <source>
        <dbReference type="ARBA" id="ARBA00022692"/>
    </source>
</evidence>
<comment type="catalytic activity">
    <reaction evidence="10">
        <text>2-oxoadipate(in) + 2-oxoglutarate(out) = 2-oxoadipate(out) + 2-oxoglutarate(in)</text>
        <dbReference type="Rhea" id="RHEA:71739"/>
        <dbReference type="ChEBI" id="CHEBI:16810"/>
        <dbReference type="ChEBI" id="CHEBI:57499"/>
    </reaction>
</comment>
<evidence type="ECO:0000256" key="8">
    <source>
        <dbReference type="ARBA" id="ARBA00023128"/>
    </source>
</evidence>
<dbReference type="PROSITE" id="PS50920">
    <property type="entry name" value="SOLCAR"/>
    <property type="match status" value="3"/>
</dbReference>
<evidence type="ECO:0000256" key="21">
    <source>
        <dbReference type="RuleBase" id="RU000488"/>
    </source>
</evidence>
<evidence type="ECO:0000256" key="9">
    <source>
        <dbReference type="ARBA" id="ARBA00023136"/>
    </source>
</evidence>
<comment type="subcellular location">
    <subcellularLocation>
        <location evidence="1">Mitochondrion inner membrane</location>
        <topology evidence="1">Multi-pass membrane protein</topology>
    </subcellularLocation>
</comment>
<dbReference type="AlphaFoldDB" id="B4KFC4"/>
<dbReference type="OrthoDB" id="1924968at2759"/>
<comment type="catalytic activity">
    <reaction evidence="19">
        <text>hexanedioate(in) + 2-oxoglutarate(out) = hexanedioate(out) + 2-oxoglutarate(in)</text>
        <dbReference type="Rhea" id="RHEA:71743"/>
        <dbReference type="ChEBI" id="CHEBI:16810"/>
        <dbReference type="ChEBI" id="CHEBI:17128"/>
    </reaction>
</comment>
<dbReference type="InterPro" id="IPR051752">
    <property type="entry name" value="Mito_2-oxodicarb_carrier"/>
</dbReference>
<dbReference type="PANTHER" id="PTHR46356:SF1">
    <property type="entry name" value="MITOCHONDRIAL 2-OXODICARBOXYLATE CARRIER"/>
    <property type="match status" value="1"/>
</dbReference>
<evidence type="ECO:0000256" key="13">
    <source>
        <dbReference type="ARBA" id="ARBA00046087"/>
    </source>
</evidence>
<feature type="transmembrane region" description="Helical" evidence="22">
    <location>
        <begin position="211"/>
        <end position="232"/>
    </location>
</feature>
<dbReference type="PANTHER" id="PTHR46356">
    <property type="entry name" value="MITOCHONDRIAL 2-OXODICARBOXYLATE CARRIER"/>
    <property type="match status" value="1"/>
</dbReference>
<comment type="catalytic activity">
    <reaction evidence="18">
        <text>glutarate(in) + 2-oxoglutarate(out) = glutarate(out) + 2-oxoglutarate(in)</text>
        <dbReference type="Rhea" id="RHEA:71751"/>
        <dbReference type="ChEBI" id="CHEBI:16810"/>
        <dbReference type="ChEBI" id="CHEBI:30921"/>
    </reaction>
</comment>
<reference evidence="23 24" key="1">
    <citation type="journal article" date="2007" name="Nature">
        <title>Evolution of genes and genomes on the Drosophila phylogeny.</title>
        <authorList>
            <consortium name="Drosophila 12 Genomes Consortium"/>
            <person name="Clark A.G."/>
            <person name="Eisen M.B."/>
            <person name="Smith D.R."/>
            <person name="Bergman C.M."/>
            <person name="Oliver B."/>
            <person name="Markow T.A."/>
            <person name="Kaufman T.C."/>
            <person name="Kellis M."/>
            <person name="Gelbart W."/>
            <person name="Iyer V.N."/>
            <person name="Pollard D.A."/>
            <person name="Sackton T.B."/>
            <person name="Larracuente A.M."/>
            <person name="Singh N.D."/>
            <person name="Abad J.P."/>
            <person name="Abt D.N."/>
            <person name="Adryan B."/>
            <person name="Aguade M."/>
            <person name="Akashi H."/>
            <person name="Anderson W.W."/>
            <person name="Aquadro C.F."/>
            <person name="Ardell D.H."/>
            <person name="Arguello R."/>
            <person name="Artieri C.G."/>
            <person name="Barbash D.A."/>
            <person name="Barker D."/>
            <person name="Barsanti P."/>
            <person name="Batterham P."/>
            <person name="Batzoglou S."/>
            <person name="Begun D."/>
            <person name="Bhutkar A."/>
            <person name="Blanco E."/>
            <person name="Bosak S.A."/>
            <person name="Bradley R.K."/>
            <person name="Brand A.D."/>
            <person name="Brent M.R."/>
            <person name="Brooks A.N."/>
            <person name="Brown R.H."/>
            <person name="Butlin R.K."/>
            <person name="Caggese C."/>
            <person name="Calvi B.R."/>
            <person name="Bernardo de Carvalho A."/>
            <person name="Caspi A."/>
            <person name="Castrezana S."/>
            <person name="Celniker S.E."/>
            <person name="Chang J.L."/>
            <person name="Chapple C."/>
            <person name="Chatterji S."/>
            <person name="Chinwalla A."/>
            <person name="Civetta A."/>
            <person name="Clifton S.W."/>
            <person name="Comeron J.M."/>
            <person name="Costello J.C."/>
            <person name="Coyne J.A."/>
            <person name="Daub J."/>
            <person name="David R.G."/>
            <person name="Delcher A.L."/>
            <person name="Delehaunty K."/>
            <person name="Do C.B."/>
            <person name="Ebling H."/>
            <person name="Edwards K."/>
            <person name="Eickbush T."/>
            <person name="Evans J.D."/>
            <person name="Filipski A."/>
            <person name="Findeiss S."/>
            <person name="Freyhult E."/>
            <person name="Fulton L."/>
            <person name="Fulton R."/>
            <person name="Garcia A.C."/>
            <person name="Gardiner A."/>
            <person name="Garfield D.A."/>
            <person name="Garvin B.E."/>
            <person name="Gibson G."/>
            <person name="Gilbert D."/>
            <person name="Gnerre S."/>
            <person name="Godfrey J."/>
            <person name="Good R."/>
            <person name="Gotea V."/>
            <person name="Gravely B."/>
            <person name="Greenberg A.J."/>
            <person name="Griffiths-Jones S."/>
            <person name="Gross S."/>
            <person name="Guigo R."/>
            <person name="Gustafson E.A."/>
            <person name="Haerty W."/>
            <person name="Hahn M.W."/>
            <person name="Halligan D.L."/>
            <person name="Halpern A.L."/>
            <person name="Halter G.M."/>
            <person name="Han M.V."/>
            <person name="Heger A."/>
            <person name="Hillier L."/>
            <person name="Hinrichs A.S."/>
            <person name="Holmes I."/>
            <person name="Hoskins R.A."/>
            <person name="Hubisz M.J."/>
            <person name="Hultmark D."/>
            <person name="Huntley M.A."/>
            <person name="Jaffe D.B."/>
            <person name="Jagadeeshan S."/>
            <person name="Jeck W.R."/>
            <person name="Johnson J."/>
            <person name="Jones C.D."/>
            <person name="Jordan W.C."/>
            <person name="Karpen G.H."/>
            <person name="Kataoka E."/>
            <person name="Keightley P.D."/>
            <person name="Kheradpour P."/>
            <person name="Kirkness E.F."/>
            <person name="Koerich L.B."/>
            <person name="Kristiansen K."/>
            <person name="Kudrna D."/>
            <person name="Kulathinal R.J."/>
            <person name="Kumar S."/>
            <person name="Kwok R."/>
            <person name="Lander E."/>
            <person name="Langley C.H."/>
            <person name="Lapoint R."/>
            <person name="Lazzaro B.P."/>
            <person name="Lee S.J."/>
            <person name="Levesque L."/>
            <person name="Li R."/>
            <person name="Lin C.F."/>
            <person name="Lin M.F."/>
            <person name="Lindblad-Toh K."/>
            <person name="Llopart A."/>
            <person name="Long M."/>
            <person name="Low L."/>
            <person name="Lozovsky E."/>
            <person name="Lu J."/>
            <person name="Luo M."/>
            <person name="Machado C.A."/>
            <person name="Makalowski W."/>
            <person name="Marzo M."/>
            <person name="Matsuda M."/>
            <person name="Matzkin L."/>
            <person name="McAllister B."/>
            <person name="McBride C.S."/>
            <person name="McKernan B."/>
            <person name="McKernan K."/>
            <person name="Mendez-Lago M."/>
            <person name="Minx P."/>
            <person name="Mollenhauer M.U."/>
            <person name="Montooth K."/>
            <person name="Mount S.M."/>
            <person name="Mu X."/>
            <person name="Myers E."/>
            <person name="Negre B."/>
            <person name="Newfeld S."/>
            <person name="Nielsen R."/>
            <person name="Noor M.A."/>
            <person name="O'Grady P."/>
            <person name="Pachter L."/>
            <person name="Papaceit M."/>
            <person name="Parisi M.J."/>
            <person name="Parisi M."/>
            <person name="Parts L."/>
            <person name="Pedersen J.S."/>
            <person name="Pesole G."/>
            <person name="Phillippy A.M."/>
            <person name="Ponting C.P."/>
            <person name="Pop M."/>
            <person name="Porcelli D."/>
            <person name="Powell J.R."/>
            <person name="Prohaska S."/>
            <person name="Pruitt K."/>
            <person name="Puig M."/>
            <person name="Quesneville H."/>
            <person name="Ram K.R."/>
            <person name="Rand D."/>
            <person name="Rasmussen M.D."/>
            <person name="Reed L.K."/>
            <person name="Reenan R."/>
            <person name="Reily A."/>
            <person name="Remington K.A."/>
            <person name="Rieger T.T."/>
            <person name="Ritchie M.G."/>
            <person name="Robin C."/>
            <person name="Rogers Y.H."/>
            <person name="Rohde C."/>
            <person name="Rozas J."/>
            <person name="Rubenfield M.J."/>
            <person name="Ruiz A."/>
            <person name="Russo S."/>
            <person name="Salzberg S.L."/>
            <person name="Sanchez-Gracia A."/>
            <person name="Saranga D.J."/>
            <person name="Sato H."/>
            <person name="Schaeffer S.W."/>
            <person name="Schatz M.C."/>
            <person name="Schlenke T."/>
            <person name="Schwartz R."/>
            <person name="Segarra C."/>
            <person name="Singh R.S."/>
            <person name="Sirot L."/>
            <person name="Sirota M."/>
            <person name="Sisneros N.B."/>
            <person name="Smith C.D."/>
            <person name="Smith T.F."/>
            <person name="Spieth J."/>
            <person name="Stage D.E."/>
            <person name="Stark A."/>
            <person name="Stephan W."/>
            <person name="Strausberg R.L."/>
            <person name="Strempel S."/>
            <person name="Sturgill D."/>
            <person name="Sutton G."/>
            <person name="Sutton G.G."/>
            <person name="Tao W."/>
            <person name="Teichmann S."/>
            <person name="Tobari Y.N."/>
            <person name="Tomimura Y."/>
            <person name="Tsolas J.M."/>
            <person name="Valente V.L."/>
            <person name="Venter E."/>
            <person name="Venter J.C."/>
            <person name="Vicario S."/>
            <person name="Vieira F.G."/>
            <person name="Vilella A.J."/>
            <person name="Villasante A."/>
            <person name="Walenz B."/>
            <person name="Wang J."/>
            <person name="Wasserman M."/>
            <person name="Watts T."/>
            <person name="Wilson D."/>
            <person name="Wilson R.K."/>
            <person name="Wing R.A."/>
            <person name="Wolfner M.F."/>
            <person name="Wong A."/>
            <person name="Wong G.K."/>
            <person name="Wu C.I."/>
            <person name="Wu G."/>
            <person name="Yamamoto D."/>
            <person name="Yang H.P."/>
            <person name="Yang S.P."/>
            <person name="Yorke J.A."/>
            <person name="Yoshida K."/>
            <person name="Zdobnov E."/>
            <person name="Zhang P."/>
            <person name="Zhang Y."/>
            <person name="Zimin A.V."/>
            <person name="Baldwin J."/>
            <person name="Abdouelleil A."/>
            <person name="Abdulkadir J."/>
            <person name="Abebe A."/>
            <person name="Abera B."/>
            <person name="Abreu J."/>
            <person name="Acer S.C."/>
            <person name="Aftuck L."/>
            <person name="Alexander A."/>
            <person name="An P."/>
            <person name="Anderson E."/>
            <person name="Anderson S."/>
            <person name="Arachi H."/>
            <person name="Azer M."/>
            <person name="Bachantsang P."/>
            <person name="Barry A."/>
            <person name="Bayul T."/>
            <person name="Berlin A."/>
            <person name="Bessette D."/>
            <person name="Bloom T."/>
            <person name="Blye J."/>
            <person name="Boguslavskiy L."/>
            <person name="Bonnet C."/>
            <person name="Boukhgalter B."/>
            <person name="Bourzgui I."/>
            <person name="Brown A."/>
            <person name="Cahill P."/>
            <person name="Channer S."/>
            <person name="Cheshatsang Y."/>
            <person name="Chuda L."/>
            <person name="Citroen M."/>
            <person name="Collymore A."/>
            <person name="Cooke P."/>
            <person name="Costello M."/>
            <person name="D'Aco K."/>
            <person name="Daza R."/>
            <person name="De Haan G."/>
            <person name="DeGray S."/>
            <person name="DeMaso C."/>
            <person name="Dhargay N."/>
            <person name="Dooley K."/>
            <person name="Dooley E."/>
            <person name="Doricent M."/>
            <person name="Dorje P."/>
            <person name="Dorjee K."/>
            <person name="Dupes A."/>
            <person name="Elong R."/>
            <person name="Falk J."/>
            <person name="Farina A."/>
            <person name="Faro S."/>
            <person name="Ferguson D."/>
            <person name="Fisher S."/>
            <person name="Foley C.D."/>
            <person name="Franke A."/>
            <person name="Friedrich D."/>
            <person name="Gadbois L."/>
            <person name="Gearin G."/>
            <person name="Gearin C.R."/>
            <person name="Giannoukos G."/>
            <person name="Goode T."/>
            <person name="Graham J."/>
            <person name="Grandbois E."/>
            <person name="Grewal S."/>
            <person name="Gyaltsen K."/>
            <person name="Hafez N."/>
            <person name="Hagos B."/>
            <person name="Hall J."/>
            <person name="Henson C."/>
            <person name="Hollinger A."/>
            <person name="Honan T."/>
            <person name="Huard M.D."/>
            <person name="Hughes L."/>
            <person name="Hurhula B."/>
            <person name="Husby M.E."/>
            <person name="Kamat A."/>
            <person name="Kanga B."/>
            <person name="Kashin S."/>
            <person name="Khazanovich D."/>
            <person name="Kisner P."/>
            <person name="Lance K."/>
            <person name="Lara M."/>
            <person name="Lee W."/>
            <person name="Lennon N."/>
            <person name="Letendre F."/>
            <person name="LeVine R."/>
            <person name="Lipovsky A."/>
            <person name="Liu X."/>
            <person name="Liu J."/>
            <person name="Liu S."/>
            <person name="Lokyitsang T."/>
            <person name="Lokyitsang Y."/>
            <person name="Lubonja R."/>
            <person name="Lui A."/>
            <person name="MacDonald P."/>
            <person name="Magnisalis V."/>
            <person name="Maru K."/>
            <person name="Matthews C."/>
            <person name="McCusker W."/>
            <person name="McDonough S."/>
            <person name="Mehta T."/>
            <person name="Meldrim J."/>
            <person name="Meneus L."/>
            <person name="Mihai O."/>
            <person name="Mihalev A."/>
            <person name="Mihova T."/>
            <person name="Mittelman R."/>
            <person name="Mlenga V."/>
            <person name="Montmayeur A."/>
            <person name="Mulrain L."/>
            <person name="Navidi A."/>
            <person name="Naylor J."/>
            <person name="Negash T."/>
            <person name="Nguyen T."/>
            <person name="Nguyen N."/>
            <person name="Nicol R."/>
            <person name="Norbu C."/>
            <person name="Norbu N."/>
            <person name="Novod N."/>
            <person name="O'Neill B."/>
            <person name="Osman S."/>
            <person name="Markiewicz E."/>
            <person name="Oyono O.L."/>
            <person name="Patti C."/>
            <person name="Phunkhang P."/>
            <person name="Pierre F."/>
            <person name="Priest M."/>
            <person name="Raghuraman S."/>
            <person name="Rege F."/>
            <person name="Reyes R."/>
            <person name="Rise C."/>
            <person name="Rogov P."/>
            <person name="Ross K."/>
            <person name="Ryan E."/>
            <person name="Settipalli S."/>
            <person name="Shea T."/>
            <person name="Sherpa N."/>
            <person name="Shi L."/>
            <person name="Shih D."/>
            <person name="Sparrow T."/>
            <person name="Spaulding J."/>
            <person name="Stalker J."/>
            <person name="Stange-Thomann N."/>
            <person name="Stavropoulos S."/>
            <person name="Stone C."/>
            <person name="Strader C."/>
            <person name="Tesfaye S."/>
            <person name="Thomson T."/>
            <person name="Thoulutsang Y."/>
            <person name="Thoulutsang D."/>
            <person name="Topham K."/>
            <person name="Topping I."/>
            <person name="Tsamla T."/>
            <person name="Vassiliev H."/>
            <person name="Vo A."/>
            <person name="Wangchuk T."/>
            <person name="Wangdi T."/>
            <person name="Weiand M."/>
            <person name="Wilkinson J."/>
            <person name="Wilson A."/>
            <person name="Yadav S."/>
            <person name="Young G."/>
            <person name="Yu Q."/>
            <person name="Zembek L."/>
            <person name="Zhong D."/>
            <person name="Zimmer A."/>
            <person name="Zwirko Z."/>
            <person name="Jaffe D.B."/>
            <person name="Alvarez P."/>
            <person name="Brockman W."/>
            <person name="Butler J."/>
            <person name="Chin C."/>
            <person name="Gnerre S."/>
            <person name="Grabherr M."/>
            <person name="Kleber M."/>
            <person name="Mauceli E."/>
            <person name="MacCallum I."/>
        </authorList>
    </citation>
    <scope>NUCLEOTIDE SEQUENCE [LARGE SCALE GENOMIC DNA]</scope>
    <source>
        <strain evidence="24">Tucson 15081-1352.22</strain>
    </source>
</reference>
<dbReference type="InParanoid" id="B4KFC4"/>
<accession>B4KFC4</accession>
<keyword evidence="8" id="KW-0496">Mitochondrion</keyword>
<evidence type="ECO:0000256" key="17">
    <source>
        <dbReference type="ARBA" id="ARBA00048581"/>
    </source>
</evidence>
<dbReference type="HOGENOM" id="CLU_015166_5_2_1"/>
<dbReference type="InterPro" id="IPR018108">
    <property type="entry name" value="MCP_transmembrane"/>
</dbReference>
<evidence type="ECO:0000256" key="15">
    <source>
        <dbReference type="ARBA" id="ARBA00048003"/>
    </source>
</evidence>
<dbReference type="EMBL" id="CH933807">
    <property type="protein sequence ID" value="EDW12024.2"/>
    <property type="molecule type" value="Genomic_DNA"/>
</dbReference>
<dbReference type="Proteomes" id="UP000009192">
    <property type="component" value="Unassembled WGS sequence"/>
</dbReference>
<organism evidence="23 24">
    <name type="scientific">Drosophila mojavensis</name>
    <name type="common">Fruit fly</name>
    <dbReference type="NCBI Taxonomy" id="7230"/>
    <lineage>
        <taxon>Eukaryota</taxon>
        <taxon>Metazoa</taxon>
        <taxon>Ecdysozoa</taxon>
        <taxon>Arthropoda</taxon>
        <taxon>Hexapoda</taxon>
        <taxon>Insecta</taxon>
        <taxon>Pterygota</taxon>
        <taxon>Neoptera</taxon>
        <taxon>Endopterygota</taxon>
        <taxon>Diptera</taxon>
        <taxon>Brachycera</taxon>
        <taxon>Muscomorpha</taxon>
        <taxon>Ephydroidea</taxon>
        <taxon>Drosophilidae</taxon>
        <taxon>Drosophila</taxon>
    </lineage>
</organism>
<evidence type="ECO:0000256" key="14">
    <source>
        <dbReference type="ARBA" id="ARBA00047537"/>
    </source>
</evidence>
<keyword evidence="6" id="KW-0999">Mitochondrion inner membrane</keyword>
<keyword evidence="24" id="KW-1185">Reference proteome</keyword>
<evidence type="ECO:0000256" key="5">
    <source>
        <dbReference type="ARBA" id="ARBA00022737"/>
    </source>
</evidence>
<dbReference type="GO" id="GO:0005743">
    <property type="term" value="C:mitochondrial inner membrane"/>
    <property type="evidence" value="ECO:0007669"/>
    <property type="project" value="UniProtKB-SubCell"/>
</dbReference>
<evidence type="ECO:0000256" key="22">
    <source>
        <dbReference type="SAM" id="Phobius"/>
    </source>
</evidence>
<feature type="repeat" description="Solcar" evidence="20">
    <location>
        <begin position="209"/>
        <end position="298"/>
    </location>
</feature>
<evidence type="ECO:0000256" key="20">
    <source>
        <dbReference type="PROSITE-ProRule" id="PRU00282"/>
    </source>
</evidence>
<comment type="similarity">
    <text evidence="2 21">Belongs to the mitochondrial carrier (TC 2.A.29) family.</text>
</comment>